<dbReference type="Gene3D" id="3.90.700.10">
    <property type="entry name" value="Succinate dehydrogenase/fumarate reductase flavoprotein, catalytic domain"/>
    <property type="match status" value="1"/>
</dbReference>
<evidence type="ECO:0000256" key="1">
    <source>
        <dbReference type="ARBA" id="ARBA00001974"/>
    </source>
</evidence>
<evidence type="ECO:0000256" key="10">
    <source>
        <dbReference type="SAM" id="SignalP"/>
    </source>
</evidence>
<feature type="chain" id="PRO_5047262203" description="L-aspartate oxidase" evidence="10">
    <location>
        <begin position="28"/>
        <end position="485"/>
    </location>
</feature>
<dbReference type="PANTHER" id="PTHR42716">
    <property type="entry name" value="L-ASPARTATE OXIDASE"/>
    <property type="match status" value="1"/>
</dbReference>
<evidence type="ECO:0000256" key="6">
    <source>
        <dbReference type="ARBA" id="ARBA00022642"/>
    </source>
</evidence>
<evidence type="ECO:0000256" key="2">
    <source>
        <dbReference type="ARBA" id="ARBA00004950"/>
    </source>
</evidence>
<dbReference type="InterPro" id="IPR003953">
    <property type="entry name" value="FAD-dep_OxRdtase_2_FAD-bd"/>
</dbReference>
<protein>
    <recommendedName>
        <fullName evidence="4">L-aspartate oxidase</fullName>
        <ecNumber evidence="4">1.4.3.16</ecNumber>
    </recommendedName>
</protein>
<dbReference type="InterPro" id="IPR037099">
    <property type="entry name" value="Fum_R/Succ_DH_flav-like_C_sf"/>
</dbReference>
<keyword evidence="10" id="KW-0732">Signal</keyword>
<dbReference type="PANTHER" id="PTHR42716:SF2">
    <property type="entry name" value="L-ASPARTATE OXIDASE, CHLOROPLASTIC"/>
    <property type="match status" value="1"/>
</dbReference>
<comment type="similarity">
    <text evidence="3">Belongs to the FAD-dependent oxidoreductase 2 family. NadB subfamily.</text>
</comment>
<evidence type="ECO:0000256" key="4">
    <source>
        <dbReference type="ARBA" id="ARBA00012173"/>
    </source>
</evidence>
<accession>A0ABV3Q975</accession>
<dbReference type="EMBL" id="JBFOHK010000001">
    <property type="protein sequence ID" value="MEW9570350.1"/>
    <property type="molecule type" value="Genomic_DNA"/>
</dbReference>
<sequence>MRSRVRRGRLPIVVIGSGVAGMATALAAAPAPVRLLCRAKDGSGSASALAQGGIAAALDEGDGVEAHVRDTLEAGARHNDVAAVRWLCKAAPATVAWLEAQGVAFDHGPDGCLQFGREGGHGAFRIVHAGGDATGAALVHALRAKVQAAPHVQWRRGVDAEALLLRDGCVAGVRVRDARGRQEVIEAAAVVLATGGIGALYAHTSNPPGADGAGLALAMAAGAATRDLEFVQFHPTALAVDGHSLPLLTEALRGAGAGLVDAAGEPLMRGLHSLGDLAPRDVVARRVWQARQQGGGAWLDAMSIQGDWSIRFPTVLKACLAHGLDPRREPLPITPVAHFHMGGVATGLDGCSSLSGLYAVGEVACNGVHGANRLASNSLLEAVAGGRRLGAALSVATPVAMQGTHRWSERGASLPREYLPALRELLWRAAGPVREGMALRDAWRVCTAAAAAGWQMRLAKALLRAMRRRRRSLGAHCREDRGCPM</sequence>
<name>A0ABV3Q975_9GAMM</name>
<dbReference type="EC" id="1.4.3.16" evidence="4"/>
<comment type="cofactor">
    <cofactor evidence="1">
        <name>FAD</name>
        <dbReference type="ChEBI" id="CHEBI:57692"/>
    </cofactor>
</comment>
<dbReference type="Pfam" id="PF00890">
    <property type="entry name" value="FAD_binding_2"/>
    <property type="match status" value="1"/>
</dbReference>
<evidence type="ECO:0000256" key="5">
    <source>
        <dbReference type="ARBA" id="ARBA00022630"/>
    </source>
</evidence>
<keyword evidence="13" id="KW-1185">Reference proteome</keyword>
<dbReference type="InterPro" id="IPR027477">
    <property type="entry name" value="Succ_DH/fumarate_Rdtase_cat_sf"/>
</dbReference>
<evidence type="ECO:0000313" key="13">
    <source>
        <dbReference type="Proteomes" id="UP001556220"/>
    </source>
</evidence>
<dbReference type="RefSeq" id="WP_367852448.1">
    <property type="nucleotide sequence ID" value="NZ_JBFOHK010000001.1"/>
</dbReference>
<comment type="pathway">
    <text evidence="2">Cofactor biosynthesis; NAD(+) biosynthesis; iminoaspartate from L-aspartate (oxidase route): step 1/1.</text>
</comment>
<comment type="catalytic activity">
    <reaction evidence="9">
        <text>L-aspartate + O2 = iminosuccinate + H2O2</text>
        <dbReference type="Rhea" id="RHEA:25876"/>
        <dbReference type="ChEBI" id="CHEBI:15379"/>
        <dbReference type="ChEBI" id="CHEBI:16240"/>
        <dbReference type="ChEBI" id="CHEBI:29991"/>
        <dbReference type="ChEBI" id="CHEBI:77875"/>
        <dbReference type="EC" id="1.4.3.16"/>
    </reaction>
    <physiologicalReaction direction="left-to-right" evidence="9">
        <dbReference type="Rhea" id="RHEA:25877"/>
    </physiologicalReaction>
</comment>
<dbReference type="Gene3D" id="3.50.50.60">
    <property type="entry name" value="FAD/NAD(P)-binding domain"/>
    <property type="match status" value="1"/>
</dbReference>
<evidence type="ECO:0000256" key="9">
    <source>
        <dbReference type="ARBA" id="ARBA00048305"/>
    </source>
</evidence>
<comment type="caution">
    <text evidence="12">The sequence shown here is derived from an EMBL/GenBank/DDBJ whole genome shotgun (WGS) entry which is preliminary data.</text>
</comment>
<dbReference type="SUPFAM" id="SSF51905">
    <property type="entry name" value="FAD/NAD(P)-binding domain"/>
    <property type="match status" value="1"/>
</dbReference>
<evidence type="ECO:0000256" key="8">
    <source>
        <dbReference type="ARBA" id="ARBA00023002"/>
    </source>
</evidence>
<evidence type="ECO:0000256" key="7">
    <source>
        <dbReference type="ARBA" id="ARBA00022827"/>
    </source>
</evidence>
<organism evidence="12 13">
    <name type="scientific">Rhodanobacter lycopersici</name>
    <dbReference type="NCBI Taxonomy" id="3162487"/>
    <lineage>
        <taxon>Bacteria</taxon>
        <taxon>Pseudomonadati</taxon>
        <taxon>Pseudomonadota</taxon>
        <taxon>Gammaproteobacteria</taxon>
        <taxon>Lysobacterales</taxon>
        <taxon>Rhodanobacteraceae</taxon>
        <taxon>Rhodanobacter</taxon>
    </lineage>
</organism>
<keyword evidence="6" id="KW-0662">Pyridine nucleotide biosynthesis</keyword>
<dbReference type="Proteomes" id="UP001556220">
    <property type="component" value="Unassembled WGS sequence"/>
</dbReference>
<dbReference type="Gene3D" id="1.20.58.100">
    <property type="entry name" value="Fumarate reductase/succinate dehydrogenase flavoprotein-like, C-terminal domain"/>
    <property type="match status" value="1"/>
</dbReference>
<evidence type="ECO:0000313" key="12">
    <source>
        <dbReference type="EMBL" id="MEW9570350.1"/>
    </source>
</evidence>
<keyword evidence="7" id="KW-0274">FAD</keyword>
<evidence type="ECO:0000259" key="11">
    <source>
        <dbReference type="Pfam" id="PF00890"/>
    </source>
</evidence>
<dbReference type="InterPro" id="IPR005288">
    <property type="entry name" value="NadB"/>
</dbReference>
<gene>
    <name evidence="12" type="ORF">ABQJ54_01155</name>
</gene>
<dbReference type="SUPFAM" id="SSF56425">
    <property type="entry name" value="Succinate dehydrogenase/fumarate reductase flavoprotein, catalytic domain"/>
    <property type="match status" value="1"/>
</dbReference>
<dbReference type="PRINTS" id="PR00368">
    <property type="entry name" value="FADPNR"/>
</dbReference>
<evidence type="ECO:0000256" key="3">
    <source>
        <dbReference type="ARBA" id="ARBA00008562"/>
    </source>
</evidence>
<dbReference type="SUPFAM" id="SSF46977">
    <property type="entry name" value="Succinate dehydrogenase/fumarate reductase flavoprotein C-terminal domain"/>
    <property type="match status" value="1"/>
</dbReference>
<reference evidence="12 13" key="1">
    <citation type="submission" date="2024-06" db="EMBL/GenBank/DDBJ databases">
        <authorList>
            <person name="Woo H."/>
        </authorList>
    </citation>
    <scope>NUCLEOTIDE SEQUENCE [LARGE SCALE GENOMIC DNA]</scope>
    <source>
        <strain evidence="12 13">Si-c</strain>
    </source>
</reference>
<feature type="signal peptide" evidence="10">
    <location>
        <begin position="1"/>
        <end position="27"/>
    </location>
</feature>
<keyword evidence="8" id="KW-0560">Oxidoreductase</keyword>
<proteinExistence type="inferred from homology"/>
<keyword evidence="5" id="KW-0285">Flavoprotein</keyword>
<dbReference type="InterPro" id="IPR036188">
    <property type="entry name" value="FAD/NAD-bd_sf"/>
</dbReference>
<feature type="domain" description="FAD-dependent oxidoreductase 2 FAD-binding" evidence="11">
    <location>
        <begin position="12"/>
        <end position="379"/>
    </location>
</feature>